<sequence length="688" mass="74538">MTNMDMSQYLGAFLDEAGDNLKHLDDLILAVEKDQTDMDNIAEIFRSAHTLKGMSSTMGFERMASLTHAMEDMLDSVRRGAYTLRAKDIDLLFRSLDTLQSMVDSIRNGGGDGSVETEDLVSAMRNAQKEDKAAAGKPEEAPSPGEEMDFSGQELQWISEASGLGLNVYEVRVSLSPDCLLKAARAYMVVSRLDEMGDIIKTIPPVEALENEEFDHDFLVYAATSQSLEQVREAVARVSEVVGADVREVSRDREPLPGASAAAEPTEEKTPAAGTPLEEKAPPAGGSSPSAAVQPQRKSESAKKANQTVRVDIGRLDKLMNLVGELVIGRARIERLVQEAHLREFDEPLSQLGRISGDIQELVTKLRMVPVSFIFERFPRLVRDLSKTLGKEIELVMEGQETELDRTVIDEIGDPMVHIIRNSIDHGIEIPAERKKAGKPEKGLIKISAYQEGSGVIIEVTDDGKGIDASKVRAKALANGTITEEESAAMSDEEVVNLIFLPGFSMAEKVTDVSGRGVGMDAVKTKVESLGGQFDVSTEVGVGTRVFVRLPLTLAIVLALLIKVGDETYALPLENVEETILVKKENVKTVHGTPATLLRGDVLTLCNLAEMLGTSRNGEEAGDEYPVVVVKTGKTRIGFIVDELIGQQDIVIKSLGRFLSKIRGIAGATILGDGNVALILDVAGLYGR</sequence>
<evidence type="ECO:0000259" key="15">
    <source>
        <dbReference type="PROSITE" id="PS50894"/>
    </source>
</evidence>
<protein>
    <recommendedName>
        <fullName evidence="3">Chemotaxis protein CheA</fullName>
        <ecNumber evidence="2">2.7.13.3</ecNumber>
    </recommendedName>
</protein>
<evidence type="ECO:0000256" key="10">
    <source>
        <dbReference type="ARBA" id="ARBA00023012"/>
    </source>
</evidence>
<evidence type="ECO:0000256" key="6">
    <source>
        <dbReference type="ARBA" id="ARBA00022679"/>
    </source>
</evidence>
<dbReference type="GO" id="GO:0005524">
    <property type="term" value="F:ATP binding"/>
    <property type="evidence" value="ECO:0007669"/>
    <property type="project" value="UniProtKB-KW"/>
</dbReference>
<dbReference type="Gene3D" id="1.10.287.560">
    <property type="entry name" value="Histidine kinase CheA-like, homodimeric domain"/>
    <property type="match status" value="1"/>
</dbReference>
<dbReference type="InterPro" id="IPR036061">
    <property type="entry name" value="CheW-like_dom_sf"/>
</dbReference>
<feature type="region of interest" description="Disordered" evidence="12">
    <location>
        <begin position="126"/>
        <end position="149"/>
    </location>
</feature>
<evidence type="ECO:0000259" key="14">
    <source>
        <dbReference type="PROSITE" id="PS50851"/>
    </source>
</evidence>
<dbReference type="Gene3D" id="3.30.70.1110">
    <property type="entry name" value="Histidine kinase CheA-like, P2 response regulator-binding domain"/>
    <property type="match status" value="1"/>
</dbReference>
<organism evidence="16 17">
    <name type="scientific">Aminivibrio pyruvatiphilus</name>
    <dbReference type="NCBI Taxonomy" id="1005740"/>
    <lineage>
        <taxon>Bacteria</taxon>
        <taxon>Thermotogati</taxon>
        <taxon>Synergistota</taxon>
        <taxon>Synergistia</taxon>
        <taxon>Synergistales</taxon>
        <taxon>Aminobacteriaceae</taxon>
        <taxon>Aminivibrio</taxon>
    </lineage>
</organism>
<gene>
    <name evidence="16" type="ORF">C8D99_101220</name>
</gene>
<keyword evidence="10" id="KW-0902">Two-component regulatory system</keyword>
<dbReference type="AlphaFoldDB" id="A0A4R8MGF3"/>
<dbReference type="SMART" id="SM00387">
    <property type="entry name" value="HATPase_c"/>
    <property type="match status" value="1"/>
</dbReference>
<dbReference type="InterPro" id="IPR036890">
    <property type="entry name" value="HATPase_C_sf"/>
</dbReference>
<keyword evidence="9" id="KW-0067">ATP-binding</keyword>
<keyword evidence="8 16" id="KW-0418">Kinase</keyword>
<dbReference type="InterPro" id="IPR051315">
    <property type="entry name" value="Bact_Chemotaxis_CheA"/>
</dbReference>
<dbReference type="SUPFAM" id="SSF50341">
    <property type="entry name" value="CheW-like"/>
    <property type="match status" value="1"/>
</dbReference>
<keyword evidence="6" id="KW-0808">Transferase</keyword>
<accession>A0A4R8MGF3</accession>
<dbReference type="EMBL" id="SORI01000001">
    <property type="protein sequence ID" value="TDY65073.1"/>
    <property type="molecule type" value="Genomic_DNA"/>
</dbReference>
<feature type="region of interest" description="Disordered" evidence="12">
    <location>
        <begin position="249"/>
        <end position="306"/>
    </location>
</feature>
<dbReference type="Proteomes" id="UP000295066">
    <property type="component" value="Unassembled WGS sequence"/>
</dbReference>
<evidence type="ECO:0000256" key="8">
    <source>
        <dbReference type="ARBA" id="ARBA00022777"/>
    </source>
</evidence>
<dbReference type="SUPFAM" id="SSF55874">
    <property type="entry name" value="ATPase domain of HSP90 chaperone/DNA topoisomerase II/histidine kinase"/>
    <property type="match status" value="1"/>
</dbReference>
<dbReference type="SMART" id="SM00260">
    <property type="entry name" value="CheW"/>
    <property type="match status" value="1"/>
</dbReference>
<evidence type="ECO:0000313" key="17">
    <source>
        <dbReference type="Proteomes" id="UP000295066"/>
    </source>
</evidence>
<dbReference type="InterPro" id="IPR036097">
    <property type="entry name" value="HisK_dim/P_sf"/>
</dbReference>
<evidence type="ECO:0000256" key="7">
    <source>
        <dbReference type="ARBA" id="ARBA00022741"/>
    </source>
</evidence>
<dbReference type="Pfam" id="PF02518">
    <property type="entry name" value="HATPase_c"/>
    <property type="match status" value="1"/>
</dbReference>
<dbReference type="SUPFAM" id="SSF47226">
    <property type="entry name" value="Histidine-containing phosphotransfer domain, HPT domain"/>
    <property type="match status" value="1"/>
</dbReference>
<dbReference type="InterPro" id="IPR008207">
    <property type="entry name" value="Sig_transdc_His_kin_Hpt_dom"/>
</dbReference>
<dbReference type="InterPro" id="IPR002545">
    <property type="entry name" value="CheW-lke_dom"/>
</dbReference>
<evidence type="ECO:0000256" key="9">
    <source>
        <dbReference type="ARBA" id="ARBA00022840"/>
    </source>
</evidence>
<keyword evidence="4" id="KW-0145">Chemotaxis</keyword>
<dbReference type="PRINTS" id="PR00344">
    <property type="entry name" value="BCTRLSENSOR"/>
</dbReference>
<dbReference type="InterPro" id="IPR036641">
    <property type="entry name" value="HPT_dom_sf"/>
</dbReference>
<dbReference type="InterPro" id="IPR005467">
    <property type="entry name" value="His_kinase_dom"/>
</dbReference>
<evidence type="ECO:0000313" key="16">
    <source>
        <dbReference type="EMBL" id="TDY65073.1"/>
    </source>
</evidence>
<comment type="caution">
    <text evidence="16">The sequence shown here is derived from an EMBL/GenBank/DDBJ whole genome shotgun (WGS) entry which is preliminary data.</text>
</comment>
<evidence type="ECO:0000259" key="13">
    <source>
        <dbReference type="PROSITE" id="PS50109"/>
    </source>
</evidence>
<feature type="compositionally biased region" description="Basic and acidic residues" evidence="12">
    <location>
        <begin position="127"/>
        <end position="140"/>
    </location>
</feature>
<dbReference type="PROSITE" id="PS50109">
    <property type="entry name" value="HIS_KIN"/>
    <property type="match status" value="1"/>
</dbReference>
<feature type="compositionally biased region" description="Low complexity" evidence="12">
    <location>
        <begin position="271"/>
        <end position="292"/>
    </location>
</feature>
<comment type="catalytic activity">
    <reaction evidence="1">
        <text>ATP + protein L-histidine = ADP + protein N-phospho-L-histidine.</text>
        <dbReference type="EC" id="2.7.13.3"/>
    </reaction>
</comment>
<evidence type="ECO:0000256" key="3">
    <source>
        <dbReference type="ARBA" id="ARBA00021495"/>
    </source>
</evidence>
<dbReference type="Gene3D" id="1.20.120.160">
    <property type="entry name" value="HPT domain"/>
    <property type="match status" value="1"/>
</dbReference>
<dbReference type="Gene3D" id="3.30.565.10">
    <property type="entry name" value="Histidine kinase-like ATPase, C-terminal domain"/>
    <property type="match status" value="1"/>
</dbReference>
<evidence type="ECO:0000256" key="1">
    <source>
        <dbReference type="ARBA" id="ARBA00000085"/>
    </source>
</evidence>
<keyword evidence="7" id="KW-0547">Nucleotide-binding</keyword>
<evidence type="ECO:0000256" key="11">
    <source>
        <dbReference type="PROSITE-ProRule" id="PRU00110"/>
    </source>
</evidence>
<dbReference type="InterPro" id="IPR037006">
    <property type="entry name" value="CheA-like_homodim_sf"/>
</dbReference>
<dbReference type="GO" id="GO:0000155">
    <property type="term" value="F:phosphorelay sensor kinase activity"/>
    <property type="evidence" value="ECO:0007669"/>
    <property type="project" value="InterPro"/>
</dbReference>
<keyword evidence="5 11" id="KW-0597">Phosphoprotein</keyword>
<dbReference type="Pfam" id="PF01627">
    <property type="entry name" value="Hpt"/>
    <property type="match status" value="1"/>
</dbReference>
<evidence type="ECO:0000256" key="5">
    <source>
        <dbReference type="ARBA" id="ARBA00022553"/>
    </source>
</evidence>
<dbReference type="Pfam" id="PF02895">
    <property type="entry name" value="H-kinase_dim"/>
    <property type="match status" value="1"/>
</dbReference>
<dbReference type="CDD" id="cd00731">
    <property type="entry name" value="CheA_reg"/>
    <property type="match status" value="1"/>
</dbReference>
<feature type="modified residue" description="Phosphohistidine" evidence="11">
    <location>
        <position position="49"/>
    </location>
</feature>
<dbReference type="InterPro" id="IPR035891">
    <property type="entry name" value="CheY-binding_CheA"/>
</dbReference>
<dbReference type="SUPFAM" id="SSF47384">
    <property type="entry name" value="Homodimeric domain of signal transducing histidine kinase"/>
    <property type="match status" value="1"/>
</dbReference>
<dbReference type="InterPro" id="IPR004358">
    <property type="entry name" value="Sig_transdc_His_kin-like_C"/>
</dbReference>
<dbReference type="PROSITE" id="PS50851">
    <property type="entry name" value="CHEW"/>
    <property type="match status" value="1"/>
</dbReference>
<dbReference type="OrthoDB" id="9803176at2"/>
<feature type="domain" description="Histidine kinase" evidence="13">
    <location>
        <begin position="332"/>
        <end position="554"/>
    </location>
</feature>
<dbReference type="EC" id="2.7.13.3" evidence="2"/>
<evidence type="ECO:0000256" key="12">
    <source>
        <dbReference type="SAM" id="MobiDB-lite"/>
    </source>
</evidence>
<dbReference type="CDD" id="cd16916">
    <property type="entry name" value="HATPase_CheA-like"/>
    <property type="match status" value="1"/>
</dbReference>
<dbReference type="PANTHER" id="PTHR43395">
    <property type="entry name" value="SENSOR HISTIDINE KINASE CHEA"/>
    <property type="match status" value="1"/>
</dbReference>
<dbReference type="SMART" id="SM00073">
    <property type="entry name" value="HPT"/>
    <property type="match status" value="1"/>
</dbReference>
<evidence type="ECO:0000256" key="4">
    <source>
        <dbReference type="ARBA" id="ARBA00022500"/>
    </source>
</evidence>
<dbReference type="InterPro" id="IPR004105">
    <property type="entry name" value="CheA-like_dim"/>
</dbReference>
<dbReference type="SMART" id="SM01231">
    <property type="entry name" value="H-kinase_dim"/>
    <property type="match status" value="1"/>
</dbReference>
<dbReference type="PANTHER" id="PTHR43395:SF1">
    <property type="entry name" value="CHEMOTAXIS PROTEIN CHEA"/>
    <property type="match status" value="1"/>
</dbReference>
<dbReference type="FunFam" id="2.30.30.40:FF:000048">
    <property type="entry name" value="Chemotaxis protein CheA, putative"/>
    <property type="match status" value="1"/>
</dbReference>
<evidence type="ECO:0000256" key="2">
    <source>
        <dbReference type="ARBA" id="ARBA00012438"/>
    </source>
</evidence>
<dbReference type="InterPro" id="IPR003594">
    <property type="entry name" value="HATPase_dom"/>
</dbReference>
<dbReference type="RefSeq" id="WP_133955457.1">
    <property type="nucleotide sequence ID" value="NZ_SORI01000001.1"/>
</dbReference>
<dbReference type="GO" id="GO:0006935">
    <property type="term" value="P:chemotaxis"/>
    <property type="evidence" value="ECO:0007669"/>
    <property type="project" value="UniProtKB-KW"/>
</dbReference>
<dbReference type="Pfam" id="PF07194">
    <property type="entry name" value="P2"/>
    <property type="match status" value="1"/>
</dbReference>
<keyword evidence="17" id="KW-1185">Reference proteome</keyword>
<proteinExistence type="predicted"/>
<name>A0A4R8MGF3_9BACT</name>
<dbReference type="InterPro" id="IPR010808">
    <property type="entry name" value="CheA_P2-bd"/>
</dbReference>
<dbReference type="InterPro" id="IPR037052">
    <property type="entry name" value="CheA-like_P2_sf"/>
</dbReference>
<dbReference type="FunFam" id="3.30.565.10:FF:000016">
    <property type="entry name" value="Chemotaxis protein CheA, putative"/>
    <property type="match status" value="1"/>
</dbReference>
<dbReference type="Pfam" id="PF01584">
    <property type="entry name" value="CheW"/>
    <property type="match status" value="1"/>
</dbReference>
<feature type="domain" description="HPt" evidence="15">
    <location>
        <begin position="2"/>
        <end position="106"/>
    </location>
</feature>
<dbReference type="Gene3D" id="2.30.30.40">
    <property type="entry name" value="SH3 Domains"/>
    <property type="match status" value="1"/>
</dbReference>
<dbReference type="CDD" id="cd00088">
    <property type="entry name" value="HPT"/>
    <property type="match status" value="1"/>
</dbReference>
<dbReference type="PROSITE" id="PS50894">
    <property type="entry name" value="HPT"/>
    <property type="match status" value="1"/>
</dbReference>
<dbReference type="GO" id="GO:0005737">
    <property type="term" value="C:cytoplasm"/>
    <property type="evidence" value="ECO:0007669"/>
    <property type="project" value="InterPro"/>
</dbReference>
<dbReference type="SUPFAM" id="SSF55052">
    <property type="entry name" value="CheY-binding domain of CheA"/>
    <property type="match status" value="1"/>
</dbReference>
<reference evidence="16 17" key="1">
    <citation type="submission" date="2019-03" db="EMBL/GenBank/DDBJ databases">
        <title>Genomic Encyclopedia of Type Strains, Phase IV (KMG-IV): sequencing the most valuable type-strain genomes for metagenomic binning, comparative biology and taxonomic classification.</title>
        <authorList>
            <person name="Goeker M."/>
        </authorList>
    </citation>
    <scope>NUCLEOTIDE SEQUENCE [LARGE SCALE GENOMIC DNA]</scope>
    <source>
        <strain evidence="16 17">DSM 25964</strain>
    </source>
</reference>
<feature type="domain" description="CheW-like" evidence="14">
    <location>
        <begin position="556"/>
        <end position="688"/>
    </location>
</feature>